<dbReference type="AlphaFoldDB" id="A0A6A2XPL2"/>
<organism evidence="1 2">
    <name type="scientific">Hibiscus syriacus</name>
    <name type="common">Rose of Sharon</name>
    <dbReference type="NCBI Taxonomy" id="106335"/>
    <lineage>
        <taxon>Eukaryota</taxon>
        <taxon>Viridiplantae</taxon>
        <taxon>Streptophyta</taxon>
        <taxon>Embryophyta</taxon>
        <taxon>Tracheophyta</taxon>
        <taxon>Spermatophyta</taxon>
        <taxon>Magnoliopsida</taxon>
        <taxon>eudicotyledons</taxon>
        <taxon>Gunneridae</taxon>
        <taxon>Pentapetalae</taxon>
        <taxon>rosids</taxon>
        <taxon>malvids</taxon>
        <taxon>Malvales</taxon>
        <taxon>Malvaceae</taxon>
        <taxon>Malvoideae</taxon>
        <taxon>Hibiscus</taxon>
    </lineage>
</organism>
<keyword evidence="2" id="KW-1185">Reference proteome</keyword>
<sequence length="471" mass="51880">MAMITLTSNYNTNLSRTSPFEKNTSALRDVSFSTFMGGADENYVRKLSSSSRGLSPNITANQDEYHYPGLKKEEDGEIGVFRAEKYFNGGIHAESPRITKIDTISKTLECVKDEGINIEPIKPVTRQGTPSVHSESSLNSQRALLQGVMRNPPGKKISKVNGKGFLSGLAVCKCYCSGRKSIDIDEVQVGEISFKSHGKQTKTATIMDSLEVNKPVAEPWVKEEIFTFPAMNSGMGIRPVKVSFQGDVDEIGRKSLEVFGSPVLGRRNKSLNIERRLKMLSWDSIPKVEGNENHKGDYNDAQSDASSDLFEIESLTGKANPFLVKQVSDVASGCATPTTCYAPSEASIDWSVVTASAADFSVMSDYEELRPPITLPSPLNTFSTTTRAENTKNDEEFRRRISSGLLGCNSQKSVNVAGDAHKTNEKAGFDPRMIRVSDSYIPATRFRDRTKLASAFQHTQRPRASHLLHIQ</sequence>
<name>A0A6A2XPL2_HIBSY</name>
<evidence type="ECO:0000313" key="2">
    <source>
        <dbReference type="Proteomes" id="UP000436088"/>
    </source>
</evidence>
<gene>
    <name evidence="1" type="ORF">F3Y22_tig00111427pilonHSYRG00665</name>
</gene>
<dbReference type="InterPro" id="IPR039615">
    <property type="entry name" value="PKS"/>
</dbReference>
<dbReference type="OrthoDB" id="1916150at2759"/>
<accession>A0A6A2XPL2</accession>
<dbReference type="GO" id="GO:0009638">
    <property type="term" value="P:phototropism"/>
    <property type="evidence" value="ECO:0007669"/>
    <property type="project" value="InterPro"/>
</dbReference>
<dbReference type="PANTHER" id="PTHR33781:SF4">
    <property type="entry name" value="PROTEIN PHYTOCHROME KINASE SUBSTRATE 1"/>
    <property type="match status" value="1"/>
</dbReference>
<dbReference type="PANTHER" id="PTHR33781">
    <property type="entry name" value="PROTEIN PHYTOCHROME KINASE SUBSTRATE 1-RELATED"/>
    <property type="match status" value="1"/>
</dbReference>
<proteinExistence type="predicted"/>
<evidence type="ECO:0000313" key="1">
    <source>
        <dbReference type="EMBL" id="KAE8678381.1"/>
    </source>
</evidence>
<reference evidence="1" key="1">
    <citation type="submission" date="2019-09" db="EMBL/GenBank/DDBJ databases">
        <title>Draft genome information of white flower Hibiscus syriacus.</title>
        <authorList>
            <person name="Kim Y.-M."/>
        </authorList>
    </citation>
    <scope>NUCLEOTIDE SEQUENCE [LARGE SCALE GENOMIC DNA]</scope>
    <source>
        <strain evidence="1">YM2019G1</strain>
    </source>
</reference>
<dbReference type="Proteomes" id="UP000436088">
    <property type="component" value="Unassembled WGS sequence"/>
</dbReference>
<protein>
    <submittedName>
        <fullName evidence="1">Sphingoid base hydroxylase 2</fullName>
    </submittedName>
</protein>
<comment type="caution">
    <text evidence="1">The sequence shown here is derived from an EMBL/GenBank/DDBJ whole genome shotgun (WGS) entry which is preliminary data.</text>
</comment>
<dbReference type="EMBL" id="VEPZ02001337">
    <property type="protein sequence ID" value="KAE8678381.1"/>
    <property type="molecule type" value="Genomic_DNA"/>
</dbReference>